<proteinExistence type="predicted"/>
<organism evidence="2 3">
    <name type="scientific">Aspergillus turcosus</name>
    <dbReference type="NCBI Taxonomy" id="1245748"/>
    <lineage>
        <taxon>Eukaryota</taxon>
        <taxon>Fungi</taxon>
        <taxon>Dikarya</taxon>
        <taxon>Ascomycota</taxon>
        <taxon>Pezizomycotina</taxon>
        <taxon>Eurotiomycetes</taxon>
        <taxon>Eurotiomycetidae</taxon>
        <taxon>Eurotiales</taxon>
        <taxon>Aspergillaceae</taxon>
        <taxon>Aspergillus</taxon>
        <taxon>Aspergillus subgen. Fumigati</taxon>
    </lineage>
</organism>
<evidence type="ECO:0008006" key="4">
    <source>
        <dbReference type="Google" id="ProtNLM"/>
    </source>
</evidence>
<dbReference type="OrthoDB" id="4357148at2759"/>
<evidence type="ECO:0000313" key="2">
    <source>
        <dbReference type="EMBL" id="RLM01917.1"/>
    </source>
</evidence>
<gene>
    <name evidence="2" type="ORF">CFD26_108068</name>
</gene>
<dbReference type="AlphaFoldDB" id="A0A229XN30"/>
<keyword evidence="3" id="KW-1185">Reference proteome</keyword>
<name>A0A229XN30_9EURO</name>
<protein>
    <recommendedName>
        <fullName evidence="4">Histone chaperone domain-containing protein</fullName>
    </recommendedName>
</protein>
<dbReference type="EMBL" id="NIDN02000001">
    <property type="protein sequence ID" value="RLM01917.1"/>
    <property type="molecule type" value="Genomic_DNA"/>
</dbReference>
<feature type="compositionally biased region" description="Low complexity" evidence="1">
    <location>
        <begin position="20"/>
        <end position="29"/>
    </location>
</feature>
<evidence type="ECO:0000313" key="3">
    <source>
        <dbReference type="Proteomes" id="UP000215289"/>
    </source>
</evidence>
<comment type="caution">
    <text evidence="2">The sequence shown here is derived from an EMBL/GenBank/DDBJ whole genome shotgun (WGS) entry which is preliminary data.</text>
</comment>
<reference evidence="2 3" key="1">
    <citation type="submission" date="2018-08" db="EMBL/GenBank/DDBJ databases">
        <title>Draft genome sequences of two Aspergillus turcosus clinical strains isolated from bronchoalveolar lavage fluid: one azole-susceptible and the other azole-resistant.</title>
        <authorList>
            <person name="Parent-Michaud M."/>
            <person name="Dufresne P.J."/>
            <person name="Fournier E."/>
            <person name="Martineau C."/>
            <person name="Moreira S."/>
            <person name="Perkins V."/>
            <person name="De Repentigny L."/>
            <person name="Dufresne S.F."/>
        </authorList>
    </citation>
    <scope>NUCLEOTIDE SEQUENCE [LARGE SCALE GENOMIC DNA]</scope>
    <source>
        <strain evidence="2">HMR AF 1038</strain>
    </source>
</reference>
<sequence>MSNRAEREAEDNYEAENDDAAPVSADVVDNSYVGETRRELRNEVPVQPDQADYEDPMQPPYSNTDQQLADDEREAIDQSNIMPGDRLRHAKPMTANKYNEGPDEEDLPDVVRYGDSGVSGTKRLS</sequence>
<accession>A0A229XN30</accession>
<feature type="compositionally biased region" description="Acidic residues" evidence="1">
    <location>
        <begin position="8"/>
        <end position="19"/>
    </location>
</feature>
<feature type="region of interest" description="Disordered" evidence="1">
    <location>
        <begin position="1"/>
        <end position="125"/>
    </location>
</feature>
<evidence type="ECO:0000256" key="1">
    <source>
        <dbReference type="SAM" id="MobiDB-lite"/>
    </source>
</evidence>
<dbReference type="Proteomes" id="UP000215289">
    <property type="component" value="Unassembled WGS sequence"/>
</dbReference>